<keyword evidence="8" id="KW-0460">Magnesium</keyword>
<evidence type="ECO:0000256" key="7">
    <source>
        <dbReference type="ARBA" id="ARBA00022827"/>
    </source>
</evidence>
<evidence type="ECO:0000256" key="4">
    <source>
        <dbReference type="ARBA" id="ARBA00022630"/>
    </source>
</evidence>
<dbReference type="PANTHER" id="PTHR30040">
    <property type="entry name" value="THIAMINE BIOSYNTHESIS LIPOPROTEIN APBE"/>
    <property type="match status" value="1"/>
</dbReference>
<dbReference type="GO" id="GO:0016740">
    <property type="term" value="F:transferase activity"/>
    <property type="evidence" value="ECO:0007669"/>
    <property type="project" value="UniProtKB-KW"/>
</dbReference>
<evidence type="ECO:0000256" key="6">
    <source>
        <dbReference type="ARBA" id="ARBA00022723"/>
    </source>
</evidence>
<comment type="catalytic activity">
    <reaction evidence="10">
        <text>L-threonyl-[protein] + FAD = FMN-L-threonyl-[protein] + AMP + H(+)</text>
        <dbReference type="Rhea" id="RHEA:36847"/>
        <dbReference type="Rhea" id="RHEA-COMP:11060"/>
        <dbReference type="Rhea" id="RHEA-COMP:11061"/>
        <dbReference type="ChEBI" id="CHEBI:15378"/>
        <dbReference type="ChEBI" id="CHEBI:30013"/>
        <dbReference type="ChEBI" id="CHEBI:57692"/>
        <dbReference type="ChEBI" id="CHEBI:74257"/>
        <dbReference type="ChEBI" id="CHEBI:456215"/>
        <dbReference type="EC" id="2.7.1.180"/>
    </reaction>
</comment>
<dbReference type="EC" id="2.7.1.180" evidence="2"/>
<protein>
    <recommendedName>
        <fullName evidence="3">FAD:protein FMN transferase</fullName>
        <ecNumber evidence="2">2.7.1.180</ecNumber>
    </recommendedName>
    <alternativeName>
        <fullName evidence="9">Flavin transferase</fullName>
    </alternativeName>
</protein>
<evidence type="ECO:0000256" key="9">
    <source>
        <dbReference type="ARBA" id="ARBA00031306"/>
    </source>
</evidence>
<evidence type="ECO:0000256" key="8">
    <source>
        <dbReference type="ARBA" id="ARBA00022842"/>
    </source>
</evidence>
<dbReference type="Gene3D" id="3.10.520.10">
    <property type="entry name" value="ApbE-like domains"/>
    <property type="match status" value="1"/>
</dbReference>
<dbReference type="Proteomes" id="UP001596303">
    <property type="component" value="Unassembled WGS sequence"/>
</dbReference>
<gene>
    <name evidence="11" type="ORF">ACFQDM_16085</name>
</gene>
<evidence type="ECO:0000313" key="11">
    <source>
        <dbReference type="EMBL" id="MFC6199601.1"/>
    </source>
</evidence>
<comment type="cofactor">
    <cofactor evidence="1">
        <name>Mg(2+)</name>
        <dbReference type="ChEBI" id="CHEBI:18420"/>
    </cofactor>
</comment>
<name>A0ABW1SDJ6_9PROT</name>
<keyword evidence="12" id="KW-1185">Reference proteome</keyword>
<evidence type="ECO:0000256" key="3">
    <source>
        <dbReference type="ARBA" id="ARBA00016337"/>
    </source>
</evidence>
<dbReference type="InterPro" id="IPR024932">
    <property type="entry name" value="ApbE"/>
</dbReference>
<accession>A0ABW1SDJ6</accession>
<dbReference type="InterPro" id="IPR003374">
    <property type="entry name" value="ApbE-like_sf"/>
</dbReference>
<evidence type="ECO:0000256" key="10">
    <source>
        <dbReference type="ARBA" id="ARBA00048540"/>
    </source>
</evidence>
<keyword evidence="4" id="KW-0285">Flavoprotein</keyword>
<proteinExistence type="predicted"/>
<dbReference type="EMBL" id="JBHSSW010000066">
    <property type="protein sequence ID" value="MFC6199601.1"/>
    <property type="molecule type" value="Genomic_DNA"/>
</dbReference>
<reference evidence="12" key="1">
    <citation type="journal article" date="2019" name="Int. J. Syst. Evol. Microbiol.">
        <title>The Global Catalogue of Microorganisms (GCM) 10K type strain sequencing project: providing services to taxonomists for standard genome sequencing and annotation.</title>
        <authorList>
            <consortium name="The Broad Institute Genomics Platform"/>
            <consortium name="The Broad Institute Genome Sequencing Center for Infectious Disease"/>
            <person name="Wu L."/>
            <person name="Ma J."/>
        </authorList>
    </citation>
    <scope>NUCLEOTIDE SEQUENCE [LARGE SCALE GENOMIC DNA]</scope>
    <source>
        <strain evidence="12">CGMCC-1.15741</strain>
    </source>
</reference>
<evidence type="ECO:0000256" key="1">
    <source>
        <dbReference type="ARBA" id="ARBA00001946"/>
    </source>
</evidence>
<evidence type="ECO:0000256" key="5">
    <source>
        <dbReference type="ARBA" id="ARBA00022679"/>
    </source>
</evidence>
<keyword evidence="5 11" id="KW-0808">Transferase</keyword>
<sequence length="289" mass="30693">MDLSGETMGTTWSARALVPDGITKADLHDAITGSHHAVIDVFSTWDAGSFISRFNAAPAGTCFTPDAAFQTVWSEAVRIADLTHGAFNPAHGAETRARGFGPTDTGLSAFTARQSWTGDPITRPDGQIRQPGGLELDLSAIAKGYGVDEMARALLALNVPSFLVEIGGEFYGHGIRADGQPWWIDLQSPDLDRPAWRVAACGIAIATSGNLYKSRQGRSHIIGAPTHDRIHTSISVFASSVMLADAWATALYAAGDDALPLANAHDIPALFQSAGQPPRHSEALKAYFD</sequence>
<comment type="caution">
    <text evidence="11">The sequence shown here is derived from an EMBL/GenBank/DDBJ whole genome shotgun (WGS) entry which is preliminary data.</text>
</comment>
<keyword evidence="6" id="KW-0479">Metal-binding</keyword>
<keyword evidence="7" id="KW-0274">FAD</keyword>
<organism evidence="11 12">
    <name type="scientific">Ponticaulis profundi</name>
    <dbReference type="NCBI Taxonomy" id="2665222"/>
    <lineage>
        <taxon>Bacteria</taxon>
        <taxon>Pseudomonadati</taxon>
        <taxon>Pseudomonadota</taxon>
        <taxon>Alphaproteobacteria</taxon>
        <taxon>Hyphomonadales</taxon>
        <taxon>Hyphomonadaceae</taxon>
        <taxon>Ponticaulis</taxon>
    </lineage>
</organism>
<dbReference type="Pfam" id="PF02424">
    <property type="entry name" value="ApbE"/>
    <property type="match status" value="1"/>
</dbReference>
<evidence type="ECO:0000256" key="2">
    <source>
        <dbReference type="ARBA" id="ARBA00011955"/>
    </source>
</evidence>
<dbReference type="SUPFAM" id="SSF143631">
    <property type="entry name" value="ApbE-like"/>
    <property type="match status" value="1"/>
</dbReference>
<dbReference type="PANTHER" id="PTHR30040:SF2">
    <property type="entry name" value="FAD:PROTEIN FMN TRANSFERASE"/>
    <property type="match status" value="1"/>
</dbReference>
<evidence type="ECO:0000313" key="12">
    <source>
        <dbReference type="Proteomes" id="UP001596303"/>
    </source>
</evidence>